<proteinExistence type="predicted"/>
<keyword evidence="1" id="KW-1185">Reference proteome</keyword>
<sequence>MNLKFTLFIVLIIKNNGDFFSNEFIKADEEQFNIYSFIHFAPNLLKHDYINLQRNPCYNKKIADGITSTRVYIYTTINIKNSIFYDMIRCALSKNGFFLDDEEIYLVPYNRKKFCRKTLKNQYSHYRLHLWLEWSVDLNLKSKKYKDDHYIYDYPFSCSPNIRNDGDVYIHMQLIGNLNELTEDSGERLRILETRPSNFINLINNEANILAQMDSDILPFIIAKTITGNGFGYSELILPDLMNQLFDYFHIANVLTTQPRWKNITKSKLNYVPPFNRYDSDDILQKDFAYIDNDN</sequence>
<evidence type="ECO:0000313" key="3">
    <source>
        <dbReference type="WBParaSite" id="TCONS_00011097.p1"/>
    </source>
</evidence>
<evidence type="ECO:0000313" key="2">
    <source>
        <dbReference type="WBParaSite" id="SSTP_0000799600.1"/>
    </source>
</evidence>
<accession>A0A0K0EET3</accession>
<dbReference type="AlphaFoldDB" id="A0A0K0EET3"/>
<dbReference type="WBParaSite" id="SSTP_0000799600.1">
    <property type="protein sequence ID" value="SSTP_0000799600.1"/>
    <property type="gene ID" value="SSTP_0000799600"/>
</dbReference>
<name>A0A0K0EET3_STRER</name>
<protein>
    <submittedName>
        <fullName evidence="3">Glycosyltransferase family 92 protein</fullName>
    </submittedName>
</protein>
<evidence type="ECO:0000313" key="1">
    <source>
        <dbReference type="Proteomes" id="UP000035681"/>
    </source>
</evidence>
<dbReference type="Proteomes" id="UP000035681">
    <property type="component" value="Unplaced"/>
</dbReference>
<reference evidence="2" key="1">
    <citation type="submission" date="2015-08" db="UniProtKB">
        <authorList>
            <consortium name="WormBaseParasite"/>
        </authorList>
    </citation>
    <scope>IDENTIFICATION</scope>
</reference>
<dbReference type="WBParaSite" id="TCONS_00011097.p1">
    <property type="protein sequence ID" value="TCONS_00011097.p1"/>
    <property type="gene ID" value="XLOC_005172"/>
</dbReference>
<organism evidence="2">
    <name type="scientific">Strongyloides stercoralis</name>
    <name type="common">Threadworm</name>
    <dbReference type="NCBI Taxonomy" id="6248"/>
    <lineage>
        <taxon>Eukaryota</taxon>
        <taxon>Metazoa</taxon>
        <taxon>Ecdysozoa</taxon>
        <taxon>Nematoda</taxon>
        <taxon>Chromadorea</taxon>
        <taxon>Rhabditida</taxon>
        <taxon>Tylenchina</taxon>
        <taxon>Panagrolaimomorpha</taxon>
        <taxon>Strongyloidoidea</taxon>
        <taxon>Strongyloididae</taxon>
        <taxon>Strongyloides</taxon>
    </lineage>
</organism>